<keyword evidence="4" id="KW-1185">Reference proteome</keyword>
<dbReference type="EMBL" id="CP039704">
    <property type="protein sequence ID" value="QCI79486.1"/>
    <property type="molecule type" value="Genomic_DNA"/>
</dbReference>
<reference evidence="4" key="1">
    <citation type="submission" date="2019-04" db="EMBL/GenBank/DDBJ databases">
        <title>Complete genome sequence of Sphingomonas sp. W1-2-3.</title>
        <authorList>
            <person name="Im W.T."/>
        </authorList>
    </citation>
    <scope>NUCLEOTIDE SEQUENCE [LARGE SCALE GENOMIC DNA]</scope>
    <source>
        <strain evidence="4">W1-2-3</strain>
    </source>
</reference>
<dbReference type="KEGG" id="hgn:E6W36_07845"/>
<dbReference type="AlphaFoldDB" id="A0A4D7CBF1"/>
<evidence type="ECO:0000256" key="1">
    <source>
        <dbReference type="SAM" id="MobiDB-lite"/>
    </source>
</evidence>
<evidence type="ECO:0000313" key="3">
    <source>
        <dbReference type="EMBL" id="QCI79486.1"/>
    </source>
</evidence>
<proteinExistence type="predicted"/>
<feature type="chain" id="PRO_5020832323" evidence="2">
    <location>
        <begin position="21"/>
        <end position="97"/>
    </location>
</feature>
<gene>
    <name evidence="3" type="ORF">E6W36_07845</name>
</gene>
<dbReference type="RefSeq" id="WP_222874334.1">
    <property type="nucleotide sequence ID" value="NZ_CP039704.1"/>
</dbReference>
<protein>
    <submittedName>
        <fullName evidence="3">Uncharacterized protein</fullName>
    </submittedName>
</protein>
<organism evidence="3 4">
    <name type="scientific">Hankyongella ginsenosidimutans</name>
    <dbReference type="NCBI Taxonomy" id="1763828"/>
    <lineage>
        <taxon>Bacteria</taxon>
        <taxon>Pseudomonadati</taxon>
        <taxon>Pseudomonadota</taxon>
        <taxon>Alphaproteobacteria</taxon>
        <taxon>Sphingomonadales</taxon>
        <taxon>Sphingomonadaceae</taxon>
        <taxon>Hankyongella</taxon>
    </lineage>
</organism>
<accession>A0A4D7CBF1</accession>
<evidence type="ECO:0000256" key="2">
    <source>
        <dbReference type="SAM" id="SignalP"/>
    </source>
</evidence>
<sequence>MLRRLLLTLALLLAAHPALASGGGGGTDAVLYVRFEPIIIPVFDSARVSGLVSVTINLKVDRPEDKQAIEADRPASSTPIAWRWPRSPTCTSARANP</sequence>
<feature type="compositionally biased region" description="Polar residues" evidence="1">
    <location>
        <begin position="88"/>
        <end position="97"/>
    </location>
</feature>
<keyword evidence="2" id="KW-0732">Signal</keyword>
<feature type="region of interest" description="Disordered" evidence="1">
    <location>
        <begin position="67"/>
        <end position="97"/>
    </location>
</feature>
<name>A0A4D7CBF1_9SPHN</name>
<evidence type="ECO:0000313" key="4">
    <source>
        <dbReference type="Proteomes" id="UP000298714"/>
    </source>
</evidence>
<feature type="signal peptide" evidence="2">
    <location>
        <begin position="1"/>
        <end position="20"/>
    </location>
</feature>
<dbReference type="Proteomes" id="UP000298714">
    <property type="component" value="Chromosome"/>
</dbReference>